<reference evidence="2" key="2">
    <citation type="submission" date="2020-11" db="EMBL/GenBank/DDBJ databases">
        <authorList>
            <person name="McCartney M.A."/>
            <person name="Auch B."/>
            <person name="Kono T."/>
            <person name="Mallez S."/>
            <person name="Becker A."/>
            <person name="Gohl D.M."/>
            <person name="Silverstein K.A.T."/>
            <person name="Koren S."/>
            <person name="Bechman K.B."/>
            <person name="Herman A."/>
            <person name="Abrahante J.E."/>
            <person name="Garbe J."/>
        </authorList>
    </citation>
    <scope>NUCLEOTIDE SEQUENCE</scope>
    <source>
        <strain evidence="2">Duluth1</strain>
        <tissue evidence="2">Whole animal</tissue>
    </source>
</reference>
<comment type="caution">
    <text evidence="2">The sequence shown here is derived from an EMBL/GenBank/DDBJ whole genome shotgun (WGS) entry which is preliminary data.</text>
</comment>
<dbReference type="Proteomes" id="UP000828390">
    <property type="component" value="Unassembled WGS sequence"/>
</dbReference>
<protein>
    <submittedName>
        <fullName evidence="2">Uncharacterized protein</fullName>
    </submittedName>
</protein>
<feature type="region of interest" description="Disordered" evidence="1">
    <location>
        <begin position="313"/>
        <end position="356"/>
    </location>
</feature>
<keyword evidence="3" id="KW-1185">Reference proteome</keyword>
<evidence type="ECO:0000313" key="2">
    <source>
        <dbReference type="EMBL" id="KAH3886543.1"/>
    </source>
</evidence>
<feature type="compositionally biased region" description="Polar residues" evidence="1">
    <location>
        <begin position="43"/>
        <end position="59"/>
    </location>
</feature>
<dbReference type="AlphaFoldDB" id="A0A9D4S152"/>
<sequence length="356" mass="40828">MSDSGAILMTGVIPFTLERESTLMPSEFRERMSAKHRSHKTSVKSASVARSRQMRQKTATLRYSTENSASSFNHNFQIEVNSVSADKSAENVEKSPKSDKYYSARAEYEKVLSLRSEELKQNVMKEESYARESTKSPQEFNGNKTYTLSKDEVKQLLDNMSPVNNFETNATPFRMDRTFTKATAPDWEIVQTEEEQHGIAGKIELNDDMKFMLDCQYGYNRSEEEDSRVKTPPENMHIKDIMSSLEDWGGSKETIREKKYTVLPSINKTVRSDTGSSRSRYSAGQASNLSMNNQLDFSRDKIEEDADFFADFRVNTSNIKPTPRQDPLPPIKHFTDAEPVSPYRQSGQRKKKREKH</sequence>
<proteinExistence type="predicted"/>
<reference evidence="2" key="1">
    <citation type="journal article" date="2019" name="bioRxiv">
        <title>The Genome of the Zebra Mussel, Dreissena polymorpha: A Resource for Invasive Species Research.</title>
        <authorList>
            <person name="McCartney M.A."/>
            <person name="Auch B."/>
            <person name="Kono T."/>
            <person name="Mallez S."/>
            <person name="Zhang Y."/>
            <person name="Obille A."/>
            <person name="Becker A."/>
            <person name="Abrahante J.E."/>
            <person name="Garbe J."/>
            <person name="Badalamenti J.P."/>
            <person name="Herman A."/>
            <person name="Mangelson H."/>
            <person name="Liachko I."/>
            <person name="Sullivan S."/>
            <person name="Sone E.D."/>
            <person name="Koren S."/>
            <person name="Silverstein K.A.T."/>
            <person name="Beckman K.B."/>
            <person name="Gohl D.M."/>
        </authorList>
    </citation>
    <scope>NUCLEOTIDE SEQUENCE</scope>
    <source>
        <strain evidence="2">Duluth1</strain>
        <tissue evidence="2">Whole animal</tissue>
    </source>
</reference>
<gene>
    <name evidence="2" type="ORF">DPMN_010554</name>
</gene>
<dbReference type="OrthoDB" id="6153786at2759"/>
<dbReference type="EMBL" id="JAIWYP010000001">
    <property type="protein sequence ID" value="KAH3886543.1"/>
    <property type="molecule type" value="Genomic_DNA"/>
</dbReference>
<feature type="region of interest" description="Disordered" evidence="1">
    <location>
        <begin position="31"/>
        <end position="59"/>
    </location>
</feature>
<organism evidence="2 3">
    <name type="scientific">Dreissena polymorpha</name>
    <name type="common">Zebra mussel</name>
    <name type="synonym">Mytilus polymorpha</name>
    <dbReference type="NCBI Taxonomy" id="45954"/>
    <lineage>
        <taxon>Eukaryota</taxon>
        <taxon>Metazoa</taxon>
        <taxon>Spiralia</taxon>
        <taxon>Lophotrochozoa</taxon>
        <taxon>Mollusca</taxon>
        <taxon>Bivalvia</taxon>
        <taxon>Autobranchia</taxon>
        <taxon>Heteroconchia</taxon>
        <taxon>Euheterodonta</taxon>
        <taxon>Imparidentia</taxon>
        <taxon>Neoheterodontei</taxon>
        <taxon>Myida</taxon>
        <taxon>Dreissenoidea</taxon>
        <taxon>Dreissenidae</taxon>
        <taxon>Dreissena</taxon>
    </lineage>
</organism>
<accession>A0A9D4S152</accession>
<evidence type="ECO:0000313" key="3">
    <source>
        <dbReference type="Proteomes" id="UP000828390"/>
    </source>
</evidence>
<feature type="compositionally biased region" description="Basic residues" evidence="1">
    <location>
        <begin position="347"/>
        <end position="356"/>
    </location>
</feature>
<name>A0A9D4S152_DREPO</name>
<evidence type="ECO:0000256" key="1">
    <source>
        <dbReference type="SAM" id="MobiDB-lite"/>
    </source>
</evidence>